<accession>A0A1H6ZI21</accession>
<protein>
    <submittedName>
        <fullName evidence="1">Calcineurin-like phosphoesterase</fullName>
    </submittedName>
</protein>
<dbReference type="AlphaFoldDB" id="A0A1H6ZI21"/>
<proteinExistence type="predicted"/>
<evidence type="ECO:0000313" key="2">
    <source>
        <dbReference type="Proteomes" id="UP000199403"/>
    </source>
</evidence>
<organism evidence="1 2">
    <name type="scientific">Cyclobacterium xiamenense</name>
    <dbReference type="NCBI Taxonomy" id="1297121"/>
    <lineage>
        <taxon>Bacteria</taxon>
        <taxon>Pseudomonadati</taxon>
        <taxon>Bacteroidota</taxon>
        <taxon>Cytophagia</taxon>
        <taxon>Cytophagales</taxon>
        <taxon>Cyclobacteriaceae</taxon>
        <taxon>Cyclobacterium</taxon>
    </lineage>
</organism>
<dbReference type="InterPro" id="IPR029052">
    <property type="entry name" value="Metallo-depent_PP-like"/>
</dbReference>
<reference evidence="2" key="1">
    <citation type="submission" date="2016-10" db="EMBL/GenBank/DDBJ databases">
        <authorList>
            <person name="Varghese N."/>
            <person name="Submissions S."/>
        </authorList>
    </citation>
    <scope>NUCLEOTIDE SEQUENCE [LARGE SCALE GENOMIC DNA]</scope>
    <source>
        <strain evidence="2">IBRC-M 10761</strain>
    </source>
</reference>
<dbReference type="EMBL" id="FNZH01000004">
    <property type="protein sequence ID" value="SEJ51167.1"/>
    <property type="molecule type" value="Genomic_DNA"/>
</dbReference>
<keyword evidence="2" id="KW-1185">Reference proteome</keyword>
<evidence type="ECO:0000313" key="1">
    <source>
        <dbReference type="EMBL" id="SEJ51167.1"/>
    </source>
</evidence>
<dbReference type="CDD" id="cd00838">
    <property type="entry name" value="MPP_superfamily"/>
    <property type="match status" value="1"/>
</dbReference>
<name>A0A1H6ZI21_9BACT</name>
<dbReference type="OrthoDB" id="58809at2"/>
<sequence length="285" mass="32446">MAMGDVPYHLPEDFVRFERMIGAINAAAPDFSLHVGDIKSGGTPCSDAYFETIKNYFDAFEQPLIYTPGDNEWTDCHREACGGYEPEERLDKLRQLFFAGEQSQGKQPMPLQRQNSWEGFEKFPENARWQQGGVTFGTLHVIGSNNNFKLDSGALNDEFYERELANNFWLEQLFAQAREAQSKGLVLVLHAGLNYQTRDERNGHASFVTILRKEVLDFGKPVLLLYGDRHRFMVDQPLRDSSGRTMTNFTAVQVFGDRDMHAVQVEIDPDNPNLFSIDPFYVAGN</sequence>
<dbReference type="STRING" id="1416801.SAMN05192553_104388"/>
<dbReference type="Proteomes" id="UP000199403">
    <property type="component" value="Unassembled WGS sequence"/>
</dbReference>
<dbReference type="SUPFAM" id="SSF56300">
    <property type="entry name" value="Metallo-dependent phosphatases"/>
    <property type="match status" value="1"/>
</dbReference>
<dbReference type="Gene3D" id="3.60.21.10">
    <property type="match status" value="1"/>
</dbReference>
<gene>
    <name evidence="1" type="ORF">SAMN05192553_104388</name>
</gene>